<feature type="region of interest" description="Disordered" evidence="1">
    <location>
        <begin position="79"/>
        <end position="113"/>
    </location>
</feature>
<evidence type="ECO:0000256" key="1">
    <source>
        <dbReference type="SAM" id="MobiDB-lite"/>
    </source>
</evidence>
<sequence length="325" mass="35375">MNGISVLLFILSLFLNGGSGLKSPGDENKYIIHHNFAGSDLTCSGACHQAQQAFPQLTDVQQMEFAFMRQHLNRADDYFTPTARQPGKHNNPNKQEDTSNEQTHHSNGHGPQKRCVPLNCSLPEHAAECSNAGMTSSIAYVPLLSSEDTGYIFASISSSIAGLRSRYFSLEGPGGRSGYTVFTGIPSEGPVTLFAILQPTRLGPLPSHKSNFLIEQALIFSSGRGRVPLQSKMIRHGKFNNSLCTFLDNEPFVPFSNGKINQTESKRLSSANENFSVGFRTETNVTAVRISIKNDECVAIVLSTGPGCCVVNAEIPVVTDERCHH</sequence>
<reference evidence="3 4" key="1">
    <citation type="journal article" date="2018" name="Mol. Biol. Evol.">
        <title>Analysis of the draft genome of the red seaweed Gracilariopsis chorda provides insights into genome size evolution in Rhodophyta.</title>
        <authorList>
            <person name="Lee J."/>
            <person name="Yang E.C."/>
            <person name="Graf L."/>
            <person name="Yang J.H."/>
            <person name="Qiu H."/>
            <person name="Zel Zion U."/>
            <person name="Chan C.X."/>
            <person name="Stephens T.G."/>
            <person name="Weber A.P.M."/>
            <person name="Boo G.H."/>
            <person name="Boo S.M."/>
            <person name="Kim K.M."/>
            <person name="Shin Y."/>
            <person name="Jung M."/>
            <person name="Lee S.J."/>
            <person name="Yim H.S."/>
            <person name="Lee J.H."/>
            <person name="Bhattacharya D."/>
            <person name="Yoon H.S."/>
        </authorList>
    </citation>
    <scope>NUCLEOTIDE SEQUENCE [LARGE SCALE GENOMIC DNA]</scope>
    <source>
        <strain evidence="3 4">SKKU-2015</strain>
        <tissue evidence="3">Whole body</tissue>
    </source>
</reference>
<evidence type="ECO:0000313" key="3">
    <source>
        <dbReference type="EMBL" id="PXF41259.1"/>
    </source>
</evidence>
<protein>
    <submittedName>
        <fullName evidence="3">Uncharacterized protein</fullName>
    </submittedName>
</protein>
<accession>A0A2V3IGR0</accession>
<gene>
    <name evidence="3" type="ORF">BWQ96_09019</name>
</gene>
<dbReference type="EMBL" id="NBIV01000225">
    <property type="protein sequence ID" value="PXF41259.1"/>
    <property type="molecule type" value="Genomic_DNA"/>
</dbReference>
<comment type="caution">
    <text evidence="3">The sequence shown here is derived from an EMBL/GenBank/DDBJ whole genome shotgun (WGS) entry which is preliminary data.</text>
</comment>
<evidence type="ECO:0000313" key="4">
    <source>
        <dbReference type="Proteomes" id="UP000247409"/>
    </source>
</evidence>
<dbReference type="AlphaFoldDB" id="A0A2V3IGR0"/>
<feature type="chain" id="PRO_5016058222" evidence="2">
    <location>
        <begin position="21"/>
        <end position="325"/>
    </location>
</feature>
<proteinExistence type="predicted"/>
<keyword evidence="4" id="KW-1185">Reference proteome</keyword>
<evidence type="ECO:0000256" key="2">
    <source>
        <dbReference type="SAM" id="SignalP"/>
    </source>
</evidence>
<feature type="signal peptide" evidence="2">
    <location>
        <begin position="1"/>
        <end position="20"/>
    </location>
</feature>
<organism evidence="3 4">
    <name type="scientific">Gracilariopsis chorda</name>
    <dbReference type="NCBI Taxonomy" id="448386"/>
    <lineage>
        <taxon>Eukaryota</taxon>
        <taxon>Rhodophyta</taxon>
        <taxon>Florideophyceae</taxon>
        <taxon>Rhodymeniophycidae</taxon>
        <taxon>Gracilariales</taxon>
        <taxon>Gracilariaceae</taxon>
        <taxon>Gracilariopsis</taxon>
    </lineage>
</organism>
<name>A0A2V3IGR0_9FLOR</name>
<keyword evidence="2" id="KW-0732">Signal</keyword>
<dbReference type="Proteomes" id="UP000247409">
    <property type="component" value="Unassembled WGS sequence"/>
</dbReference>